<accession>A0A8J8T442</accession>
<sequence length="590" mass="67785">MSVSSQNNNIQERQQHCKCNRDLKVRFYCAQANCQNHEEDIFFCDECFTDIIESGEPHSQKLITKLLEEMNNKCKALIQKEGQLYITVDQKYNSVKKVIECLESQQSRNTNVSRLVSKDKLVFDKFHGEFKKIITTYEQYAESQNVSQIYSLNGLIGHFNKTIDCKFNYLQKISNPDFLYLNYKHCIETCPVPTNSEDVTAREQILAMKVRLGEENILSAPKVTGVIANAQQFMDAVNYLRVSHARQEAQIKAIFSIFGSLKDAASFVNHSINSSQERVNDLHARQNSNIIGSQEQQSLEQRISRAEESIKTLHQAILPQELLREDLRNQVELSFNRLTEAYQSNIKLIEEQLSQDLTMKIKDEASQIRIQIENQFVQFNQKEEQKSRSPSADDSSLNQQVQSDDELRSMVQTQHQLSTSLQNPSDNEPQAAAAIPSANLFSQEMLDRLLSIFNLPINNYTPVLNQQGHSKITEEILNCGWKLSLDELNSKASSNRIVEWTTFEGAQRAYPWFNLEQGVYYGQMADGKRDGYGIVYTTDAVNNPWLYECQWNEGIPIQGRFIRIGQQEQCYKEEGGMDHAYRVTATNIVR</sequence>
<evidence type="ECO:0000313" key="2">
    <source>
        <dbReference type="EMBL" id="TNV81095.1"/>
    </source>
</evidence>
<comment type="caution">
    <text evidence="2">The sequence shown here is derived from an EMBL/GenBank/DDBJ whole genome shotgun (WGS) entry which is preliminary data.</text>
</comment>
<proteinExistence type="predicted"/>
<organism evidence="2 3">
    <name type="scientific">Halteria grandinella</name>
    <dbReference type="NCBI Taxonomy" id="5974"/>
    <lineage>
        <taxon>Eukaryota</taxon>
        <taxon>Sar</taxon>
        <taxon>Alveolata</taxon>
        <taxon>Ciliophora</taxon>
        <taxon>Intramacronucleata</taxon>
        <taxon>Spirotrichea</taxon>
        <taxon>Stichotrichia</taxon>
        <taxon>Sporadotrichida</taxon>
        <taxon>Halteriidae</taxon>
        <taxon>Halteria</taxon>
    </lineage>
</organism>
<name>A0A8J8T442_HALGN</name>
<keyword evidence="3" id="KW-1185">Reference proteome</keyword>
<dbReference type="AlphaFoldDB" id="A0A8J8T442"/>
<feature type="compositionally biased region" description="Polar residues" evidence="1">
    <location>
        <begin position="410"/>
        <end position="428"/>
    </location>
</feature>
<dbReference type="Proteomes" id="UP000785679">
    <property type="component" value="Unassembled WGS sequence"/>
</dbReference>
<feature type="compositionally biased region" description="Polar residues" evidence="1">
    <location>
        <begin position="388"/>
        <end position="402"/>
    </location>
</feature>
<feature type="region of interest" description="Disordered" evidence="1">
    <location>
        <begin position="381"/>
        <end position="431"/>
    </location>
</feature>
<evidence type="ECO:0000256" key="1">
    <source>
        <dbReference type="SAM" id="MobiDB-lite"/>
    </source>
</evidence>
<dbReference type="EMBL" id="RRYP01006588">
    <property type="protein sequence ID" value="TNV81095.1"/>
    <property type="molecule type" value="Genomic_DNA"/>
</dbReference>
<evidence type="ECO:0000313" key="3">
    <source>
        <dbReference type="Proteomes" id="UP000785679"/>
    </source>
</evidence>
<gene>
    <name evidence="2" type="ORF">FGO68_gene6643</name>
</gene>
<reference evidence="2" key="1">
    <citation type="submission" date="2019-06" db="EMBL/GenBank/DDBJ databases">
        <authorList>
            <person name="Zheng W."/>
        </authorList>
    </citation>
    <scope>NUCLEOTIDE SEQUENCE</scope>
    <source>
        <strain evidence="2">QDHG01</strain>
    </source>
</reference>
<protein>
    <submittedName>
        <fullName evidence="2">Uncharacterized protein</fullName>
    </submittedName>
</protein>